<protein>
    <recommendedName>
        <fullName evidence="5">4-alpha-glucanotransferase</fullName>
        <ecNumber evidence="4">2.4.1.25</ecNumber>
    </recommendedName>
    <alternativeName>
        <fullName evidence="10">Amylomaltase</fullName>
    </alternativeName>
    <alternativeName>
        <fullName evidence="11">Disproportionating enzyme</fullName>
    </alternativeName>
</protein>
<evidence type="ECO:0000313" key="12">
    <source>
        <dbReference type="EMBL" id="SUQ24126.1"/>
    </source>
</evidence>
<dbReference type="GO" id="GO:0005975">
    <property type="term" value="P:carbohydrate metabolic process"/>
    <property type="evidence" value="ECO:0007669"/>
    <property type="project" value="InterPro"/>
</dbReference>
<dbReference type="EC" id="2.4.1.25" evidence="4"/>
<dbReference type="AlphaFoldDB" id="A0A380S6D3"/>
<evidence type="ECO:0000313" key="13">
    <source>
        <dbReference type="Proteomes" id="UP000255423"/>
    </source>
</evidence>
<name>A0A380S6D3_FIBSU</name>
<gene>
    <name evidence="12" type="ORF">SAMN05661053_1519</name>
</gene>
<comment type="subcellular location">
    <subcellularLocation>
        <location evidence="2">Cytoplasm</location>
    </subcellularLocation>
</comment>
<evidence type="ECO:0000256" key="9">
    <source>
        <dbReference type="ARBA" id="ARBA00023277"/>
    </source>
</evidence>
<evidence type="ECO:0000256" key="5">
    <source>
        <dbReference type="ARBA" id="ARBA00020295"/>
    </source>
</evidence>
<keyword evidence="7" id="KW-0328">Glycosyltransferase</keyword>
<organism evidence="12 13">
    <name type="scientific">Fibrobacter succinogenes</name>
    <name type="common">Bacteroides succinogenes</name>
    <dbReference type="NCBI Taxonomy" id="833"/>
    <lineage>
        <taxon>Bacteria</taxon>
        <taxon>Pseudomonadati</taxon>
        <taxon>Fibrobacterota</taxon>
        <taxon>Fibrobacteria</taxon>
        <taxon>Fibrobacterales</taxon>
        <taxon>Fibrobacteraceae</taxon>
        <taxon>Fibrobacter</taxon>
    </lineage>
</organism>
<evidence type="ECO:0000256" key="4">
    <source>
        <dbReference type="ARBA" id="ARBA00012560"/>
    </source>
</evidence>
<evidence type="ECO:0000256" key="7">
    <source>
        <dbReference type="ARBA" id="ARBA00022676"/>
    </source>
</evidence>
<dbReference type="Pfam" id="PF02446">
    <property type="entry name" value="Glyco_hydro_77"/>
    <property type="match status" value="1"/>
</dbReference>
<evidence type="ECO:0000256" key="8">
    <source>
        <dbReference type="ARBA" id="ARBA00022679"/>
    </source>
</evidence>
<dbReference type="PANTHER" id="PTHR32518">
    <property type="match status" value="1"/>
</dbReference>
<keyword evidence="8 12" id="KW-0808">Transferase</keyword>
<keyword evidence="9" id="KW-0119">Carbohydrate metabolism</keyword>
<evidence type="ECO:0000256" key="6">
    <source>
        <dbReference type="ARBA" id="ARBA00022490"/>
    </source>
</evidence>
<keyword evidence="6" id="KW-0963">Cytoplasm</keyword>
<accession>A0A380S6D3</accession>
<reference evidence="12 13" key="1">
    <citation type="submission" date="2017-08" db="EMBL/GenBank/DDBJ databases">
        <authorList>
            <person name="de Groot N.N."/>
        </authorList>
    </citation>
    <scope>NUCLEOTIDE SEQUENCE [LARGE SCALE GENOMIC DNA]</scope>
    <source>
        <strain evidence="12 13">HM2</strain>
    </source>
</reference>
<dbReference type="GO" id="GO:0005737">
    <property type="term" value="C:cytoplasm"/>
    <property type="evidence" value="ECO:0007669"/>
    <property type="project" value="UniProtKB-SubCell"/>
</dbReference>
<sequence>MRYGDLTSFQTGVAVPLFSLHSKHSIGIGEFLDLIPFAQWAKFCGFNIIQLLPVNDTGSEPSPYSARSAFALNPVFINVQSVEGASVLEHEIEKAREQFAELERVDYYRITTWKRAILRKIFDNQYDVLKASKKLLAWIDKNSWVKSYCVYCTLKAQNNEASWKDWKKFQNPSAADVDKLWMKNYRDVLFQAWMQYTAEGQFTAAVNEVSKLGLRLKGDVPILINEDSADVWFDRKYFSLADRAGAPPDMFSYGGQNWGFPTYRWDVLEADDFGWWRRRLAQASKFYHAYRIDHVLGFFRIWAIPESESTGILGRFQPSIPLTWDVLRNAGFCRESLEYLRRPNFSIDQLREFLGAETERLVPKCFTNLPGTFDRFIIKPELLSERAILALDEPQEVKDSMLRVYWNRVFIPTGDENTFYPYWYWYNQPVLFTLPQNEQDKLHDLIGQNEQAQNALWEQNAMKLLSVLANETDMLVCAEDLGAVPPCVPTVLKKLDIMSLRIERWARNWNVPYSPYYSMEDYPRLSVCTTSCHDTSTLRGLWEEPDFDKGFYWSHAGLPGVAPEKLTPPVVHDILSHVFTANSLFCIPPIQDYFALSASLSECDPKEERVNIPGTVGGKNWTYRMPCSVEDLLANAGLISEISKLVEERKSRALWKI</sequence>
<dbReference type="RefSeq" id="WP_109572700.1">
    <property type="nucleotide sequence ID" value="NZ_UHJL01000002.1"/>
</dbReference>
<evidence type="ECO:0000256" key="10">
    <source>
        <dbReference type="ARBA" id="ARBA00031423"/>
    </source>
</evidence>
<evidence type="ECO:0000256" key="2">
    <source>
        <dbReference type="ARBA" id="ARBA00004496"/>
    </source>
</evidence>
<dbReference type="EMBL" id="UHJL01000002">
    <property type="protein sequence ID" value="SUQ24126.1"/>
    <property type="molecule type" value="Genomic_DNA"/>
</dbReference>
<dbReference type="SUPFAM" id="SSF51445">
    <property type="entry name" value="(Trans)glycosidases"/>
    <property type="match status" value="1"/>
</dbReference>
<dbReference type="InterPro" id="IPR003385">
    <property type="entry name" value="Glyco_hydro_77"/>
</dbReference>
<evidence type="ECO:0000256" key="11">
    <source>
        <dbReference type="ARBA" id="ARBA00031501"/>
    </source>
</evidence>
<dbReference type="Proteomes" id="UP000255423">
    <property type="component" value="Unassembled WGS sequence"/>
</dbReference>
<comment type="similarity">
    <text evidence="3">Belongs to the disproportionating enzyme family.</text>
</comment>
<evidence type="ECO:0000256" key="1">
    <source>
        <dbReference type="ARBA" id="ARBA00000439"/>
    </source>
</evidence>
<comment type="catalytic activity">
    <reaction evidence="1">
        <text>Transfers a segment of a (1-&gt;4)-alpha-D-glucan to a new position in an acceptor, which may be glucose or a (1-&gt;4)-alpha-D-glucan.</text>
        <dbReference type="EC" id="2.4.1.25"/>
    </reaction>
</comment>
<dbReference type="PANTHER" id="PTHR32518:SF3">
    <property type="entry name" value="4-ALPHA-GLUCANOTRANSFERASE"/>
    <property type="match status" value="1"/>
</dbReference>
<proteinExistence type="inferred from homology"/>
<dbReference type="InterPro" id="IPR017853">
    <property type="entry name" value="GH"/>
</dbReference>
<dbReference type="GO" id="GO:0004134">
    <property type="term" value="F:4-alpha-glucanotransferase activity"/>
    <property type="evidence" value="ECO:0007669"/>
    <property type="project" value="UniProtKB-EC"/>
</dbReference>
<dbReference type="Gene3D" id="3.20.20.80">
    <property type="entry name" value="Glycosidases"/>
    <property type="match status" value="2"/>
</dbReference>
<evidence type="ECO:0000256" key="3">
    <source>
        <dbReference type="ARBA" id="ARBA00005684"/>
    </source>
</evidence>